<reference evidence="11" key="1">
    <citation type="submission" date="2021-09" db="EMBL/GenBank/DDBJ databases">
        <authorList>
            <consortium name="AG Swart"/>
            <person name="Singh M."/>
            <person name="Singh A."/>
            <person name="Seah K."/>
            <person name="Emmerich C."/>
        </authorList>
    </citation>
    <scope>NUCLEOTIDE SEQUENCE</scope>
    <source>
        <strain evidence="11">ATCC30299</strain>
    </source>
</reference>
<evidence type="ECO:0000259" key="9">
    <source>
        <dbReference type="PROSITE" id="PS51371"/>
    </source>
</evidence>
<dbReference type="PROSITE" id="PS51371">
    <property type="entry name" value="CBS"/>
    <property type="match status" value="1"/>
</dbReference>
<dbReference type="EMBL" id="CAJZBQ010000025">
    <property type="protein sequence ID" value="CAG9320397.1"/>
    <property type="molecule type" value="Genomic_DNA"/>
</dbReference>
<feature type="transmembrane region" description="Helical" evidence="8">
    <location>
        <begin position="6"/>
        <end position="33"/>
    </location>
</feature>
<feature type="domain" description="CNNM transmembrane" evidence="10">
    <location>
        <begin position="2"/>
        <end position="186"/>
    </location>
</feature>
<dbReference type="PANTHER" id="PTHR12064">
    <property type="entry name" value="METAL TRANSPORTER CNNM"/>
    <property type="match status" value="1"/>
</dbReference>
<sequence length="530" mass="59422">MSDSDLYWSIPVIIVLICINSLFNGLTLGVLGLDNATLQVLMEQEVKDEDSRKQADNARKIAPIRKRGNLLLCTLIIGTVGAGSALSIVMSDIEGSLEGFFISTSLIVIFGEIIPQAICGRYGLIIGAKVVWLVRTLIVIEYIIAKPISVVLDYLLGDDPGTKFTKAQMKALFNIYEREARLNPEQQKILTSAMDFSDTKLYSIMTPLDKAFMLNSAKTLNIEKIKKIYDKGYSRIPVYEGRRENIIGVLMAKDLMFVSIDKFIKMWSSKCIFIRPIMTVNIEVPVEDLLKDFKAGKSHIAVVQEVVVDGGKDPYYSPVGIITMEDIIETLIQQEIEDEHDVNRLKAKTNKLHKVSSTVLFSIFPSKSVMTETELEVIKSFLVKSVEPFHPDRISSKNLTKLINKARILMMNGEEDEEIISIEDIKYESDNSVSHSMDGDQKPDDGLPRKILCQKGMACSFFYLILSGQVELTIGNEGITSEAGPYHCLGVKALNEPMNLYVPDYTAKVNKPTRILRISQQLYMKYASRS</sequence>
<dbReference type="AlphaFoldDB" id="A0AAU9JHX5"/>
<dbReference type="SUPFAM" id="SSF54631">
    <property type="entry name" value="CBS-domain pair"/>
    <property type="match status" value="1"/>
</dbReference>
<comment type="caution">
    <text evidence="11">The sequence shown here is derived from an EMBL/GenBank/DDBJ whole genome shotgun (WGS) entry which is preliminary data.</text>
</comment>
<keyword evidence="6" id="KW-0129">CBS domain</keyword>
<dbReference type="InterPro" id="IPR018490">
    <property type="entry name" value="cNMP-bd_dom_sf"/>
</dbReference>
<evidence type="ECO:0000313" key="11">
    <source>
        <dbReference type="EMBL" id="CAG9320397.1"/>
    </source>
</evidence>
<keyword evidence="12" id="KW-1185">Reference proteome</keyword>
<dbReference type="GO" id="GO:0016020">
    <property type="term" value="C:membrane"/>
    <property type="evidence" value="ECO:0007669"/>
    <property type="project" value="UniProtKB-SubCell"/>
</dbReference>
<keyword evidence="4 7" id="KW-1133">Transmembrane helix</keyword>
<dbReference type="SUPFAM" id="SSF51206">
    <property type="entry name" value="cAMP-binding domain-like"/>
    <property type="match status" value="1"/>
</dbReference>
<evidence type="ECO:0000256" key="6">
    <source>
        <dbReference type="PROSITE-ProRule" id="PRU00703"/>
    </source>
</evidence>
<organism evidence="11 12">
    <name type="scientific">Blepharisma stoltei</name>
    <dbReference type="NCBI Taxonomy" id="1481888"/>
    <lineage>
        <taxon>Eukaryota</taxon>
        <taxon>Sar</taxon>
        <taxon>Alveolata</taxon>
        <taxon>Ciliophora</taxon>
        <taxon>Postciliodesmatophora</taxon>
        <taxon>Heterotrichea</taxon>
        <taxon>Heterotrichida</taxon>
        <taxon>Blepharismidae</taxon>
        <taxon>Blepharisma</taxon>
    </lineage>
</organism>
<feature type="transmembrane region" description="Helical" evidence="8">
    <location>
        <begin position="96"/>
        <end position="115"/>
    </location>
</feature>
<dbReference type="Pfam" id="PF25562">
    <property type="entry name" value="CNBH_CNNM2_C"/>
    <property type="match status" value="1"/>
</dbReference>
<evidence type="ECO:0000256" key="2">
    <source>
        <dbReference type="ARBA" id="ARBA00022692"/>
    </source>
</evidence>
<evidence type="ECO:0000313" key="12">
    <source>
        <dbReference type="Proteomes" id="UP001162131"/>
    </source>
</evidence>
<name>A0AAU9JHX5_9CILI</name>
<dbReference type="Gene3D" id="3.10.580.10">
    <property type="entry name" value="CBS-domain"/>
    <property type="match status" value="1"/>
</dbReference>
<gene>
    <name evidence="11" type="ORF">BSTOLATCC_MIC26313</name>
</gene>
<keyword evidence="2 7" id="KW-0812">Transmembrane</keyword>
<evidence type="ECO:0000259" key="10">
    <source>
        <dbReference type="PROSITE" id="PS51846"/>
    </source>
</evidence>
<comment type="subcellular location">
    <subcellularLocation>
        <location evidence="1">Membrane</location>
        <topology evidence="1">Multi-pass membrane protein</topology>
    </subcellularLocation>
</comment>
<dbReference type="InterPro" id="IPR002550">
    <property type="entry name" value="CNNM"/>
</dbReference>
<dbReference type="PANTHER" id="PTHR12064:SF94">
    <property type="entry name" value="UNEXTENDED PROTEIN"/>
    <property type="match status" value="1"/>
</dbReference>
<dbReference type="InterPro" id="IPR045095">
    <property type="entry name" value="ACDP"/>
</dbReference>
<feature type="transmembrane region" description="Helical" evidence="8">
    <location>
        <begin position="69"/>
        <end position="90"/>
    </location>
</feature>
<evidence type="ECO:0000256" key="1">
    <source>
        <dbReference type="ARBA" id="ARBA00004141"/>
    </source>
</evidence>
<evidence type="ECO:0000256" key="8">
    <source>
        <dbReference type="SAM" id="Phobius"/>
    </source>
</evidence>
<dbReference type="InterPro" id="IPR046342">
    <property type="entry name" value="CBS_dom_sf"/>
</dbReference>
<dbReference type="Pfam" id="PF01595">
    <property type="entry name" value="CNNM"/>
    <property type="match status" value="1"/>
</dbReference>
<dbReference type="InterPro" id="IPR044751">
    <property type="entry name" value="Ion_transp-like_CBS"/>
</dbReference>
<dbReference type="PROSITE" id="PS51846">
    <property type="entry name" value="CNNM"/>
    <property type="match status" value="1"/>
</dbReference>
<keyword evidence="3" id="KW-0677">Repeat</keyword>
<accession>A0AAU9JHX5</accession>
<feature type="domain" description="CBS" evidence="9">
    <location>
        <begin position="273"/>
        <end position="339"/>
    </location>
</feature>
<proteinExistence type="predicted"/>
<evidence type="ECO:0000256" key="7">
    <source>
        <dbReference type="PROSITE-ProRule" id="PRU01193"/>
    </source>
</evidence>
<dbReference type="InterPro" id="IPR014710">
    <property type="entry name" value="RmlC-like_jellyroll"/>
</dbReference>
<evidence type="ECO:0000256" key="3">
    <source>
        <dbReference type="ARBA" id="ARBA00022737"/>
    </source>
</evidence>
<dbReference type="Gene3D" id="2.60.120.10">
    <property type="entry name" value="Jelly Rolls"/>
    <property type="match status" value="1"/>
</dbReference>
<dbReference type="InterPro" id="IPR000644">
    <property type="entry name" value="CBS_dom"/>
</dbReference>
<dbReference type="Proteomes" id="UP001162131">
    <property type="component" value="Unassembled WGS sequence"/>
</dbReference>
<evidence type="ECO:0000256" key="4">
    <source>
        <dbReference type="ARBA" id="ARBA00022989"/>
    </source>
</evidence>
<feature type="transmembrane region" description="Helical" evidence="8">
    <location>
        <begin position="122"/>
        <end position="145"/>
    </location>
</feature>
<keyword evidence="5 7" id="KW-0472">Membrane</keyword>
<dbReference type="Pfam" id="PF00571">
    <property type="entry name" value="CBS"/>
    <property type="match status" value="1"/>
</dbReference>
<protein>
    <submittedName>
        <fullName evidence="11">Uncharacterized protein</fullName>
    </submittedName>
</protein>
<evidence type="ECO:0000256" key="5">
    <source>
        <dbReference type="ARBA" id="ARBA00023136"/>
    </source>
</evidence>
<dbReference type="GO" id="GO:0010960">
    <property type="term" value="P:magnesium ion homeostasis"/>
    <property type="evidence" value="ECO:0007669"/>
    <property type="project" value="InterPro"/>
</dbReference>
<dbReference type="CDD" id="cd04590">
    <property type="entry name" value="CBS_pair_CorC_HlyC_assoc"/>
    <property type="match status" value="1"/>
</dbReference>